<dbReference type="Pfam" id="PF00226">
    <property type="entry name" value="DnaJ"/>
    <property type="match status" value="1"/>
</dbReference>
<feature type="region of interest" description="Disordered" evidence="1">
    <location>
        <begin position="406"/>
        <end position="546"/>
    </location>
</feature>
<dbReference type="PANTHER" id="PTHR43888">
    <property type="entry name" value="DNAJ-LIKE-2, ISOFORM A-RELATED"/>
    <property type="match status" value="1"/>
</dbReference>
<dbReference type="PROSITE" id="PS50076">
    <property type="entry name" value="DNAJ_2"/>
    <property type="match status" value="1"/>
</dbReference>
<feature type="compositionally biased region" description="Polar residues" evidence="1">
    <location>
        <begin position="505"/>
        <end position="514"/>
    </location>
</feature>
<dbReference type="OrthoDB" id="10250354at2759"/>
<dbReference type="GO" id="GO:0003676">
    <property type="term" value="F:nucleic acid binding"/>
    <property type="evidence" value="ECO:0007669"/>
    <property type="project" value="InterPro"/>
</dbReference>
<feature type="region of interest" description="Disordered" evidence="1">
    <location>
        <begin position="273"/>
        <end position="366"/>
    </location>
</feature>
<name>A0A6G1J3R9_9PLEO</name>
<gene>
    <name evidence="3" type="ORF">K458DRAFT_388064</name>
</gene>
<evidence type="ECO:0000313" key="4">
    <source>
        <dbReference type="Proteomes" id="UP000799291"/>
    </source>
</evidence>
<dbReference type="InterPro" id="IPR001623">
    <property type="entry name" value="DnaJ_domain"/>
</dbReference>
<dbReference type="Gene3D" id="4.10.60.10">
    <property type="entry name" value="Zinc finger, CCHC-type"/>
    <property type="match status" value="1"/>
</dbReference>
<feature type="region of interest" description="Disordered" evidence="1">
    <location>
        <begin position="61"/>
        <end position="107"/>
    </location>
</feature>
<dbReference type="GO" id="GO:0008270">
    <property type="term" value="F:zinc ion binding"/>
    <property type="evidence" value="ECO:0007669"/>
    <property type="project" value="InterPro"/>
</dbReference>
<dbReference type="SMART" id="SM00271">
    <property type="entry name" value="DnaJ"/>
    <property type="match status" value="1"/>
</dbReference>
<feature type="compositionally biased region" description="Low complexity" evidence="1">
    <location>
        <begin position="706"/>
        <end position="720"/>
    </location>
</feature>
<feature type="compositionally biased region" description="Acidic residues" evidence="1">
    <location>
        <begin position="287"/>
        <end position="299"/>
    </location>
</feature>
<sequence length="765" mass="85684">MAPSFDYHTELQVSPGATATEITASYRRLALLHHPDKNPDNTAAATAKFQRLREAYDGLLNPTTRHRPQAAPRAQPHHHTYQYSDDDDDDDGFYYQQDYDDDDDDDDDDYGHGFFHDFFSAFGSGRGRYQSYDDMKQTFREWEKREEEHWARVAEMRARLRREQAERRAAQERSRELRRAQKEAARAAEQQFKMDDRRVEEAKQEERWKITGCVTKDEKLRACLHSDYCVKVKQQRKFKCSACGKKGGMLAFECPYCSSFLCQQCVTRFSQRRAKGAAVKPPRDSASDADPELEDEADGTQDRDTHPEPSQEATVEPESDSERTRDRKIHSEPAGIKPESRADSTKTNGAYPDPGLAPSVDPSSEAAETIDDICLFAGIRQLNRDNGLGGAARDAKVGKQVREDFQGGIANDAEEKAETDEQIARRLQQEWNEQVEREDLASSEWSRKAEKHSNPEKHTPEKQTEPEKRKKQTKKATTASQPEPMVPDTEPQSKSRVSHWDRASTTRPGSSAKENQLRKADGTGDEDNKPASGKRDRCTHCKRSGHVESKCWIAHPELKEADKRTPKTTASPAAVASFSVQPAAKKPKCARCKKVGHDEPQCWVAYPELKKVDKSTSRSTVSPPAEASFSVQPAALAEKNKCSHCKKPGHDELQCWVAHPKLSKARRNARSSTSISPEPPVSNRDFGFDSKRKHSLHMAEASGQVPSSTSTNGNPNSTNPLSASPSYCDGPTDNAVRTKHLHSGGRASRTSAKGTNLQEHSNKKV</sequence>
<protein>
    <recommendedName>
        <fullName evidence="2">J domain-containing protein</fullName>
    </recommendedName>
</protein>
<dbReference type="Gene3D" id="1.10.287.110">
    <property type="entry name" value="DnaJ domain"/>
    <property type="match status" value="1"/>
</dbReference>
<dbReference type="AlphaFoldDB" id="A0A6G1J3R9"/>
<dbReference type="SMART" id="SM00343">
    <property type="entry name" value="ZnF_C2HC"/>
    <property type="match status" value="4"/>
</dbReference>
<feature type="domain" description="J" evidence="2">
    <location>
        <begin position="6"/>
        <end position="64"/>
    </location>
</feature>
<feature type="compositionally biased region" description="Basic and acidic residues" evidence="1">
    <location>
        <begin position="515"/>
        <end position="546"/>
    </location>
</feature>
<dbReference type="GO" id="GO:0006457">
    <property type="term" value="P:protein folding"/>
    <property type="evidence" value="ECO:0007669"/>
    <property type="project" value="InterPro"/>
</dbReference>
<evidence type="ECO:0000313" key="3">
    <source>
        <dbReference type="EMBL" id="KAF2685174.1"/>
    </source>
</evidence>
<feature type="compositionally biased region" description="Acidic residues" evidence="1">
    <location>
        <begin position="84"/>
        <end position="107"/>
    </location>
</feature>
<feature type="region of interest" description="Disordered" evidence="1">
    <location>
        <begin position="171"/>
        <end position="198"/>
    </location>
</feature>
<evidence type="ECO:0000259" key="2">
    <source>
        <dbReference type="PROSITE" id="PS50076"/>
    </source>
</evidence>
<feature type="region of interest" description="Disordered" evidence="1">
    <location>
        <begin position="613"/>
        <end position="633"/>
    </location>
</feature>
<feature type="compositionally biased region" description="Basic and acidic residues" evidence="1">
    <location>
        <begin position="300"/>
        <end position="309"/>
    </location>
</feature>
<dbReference type="SUPFAM" id="SSF46565">
    <property type="entry name" value="Chaperone J-domain"/>
    <property type="match status" value="1"/>
</dbReference>
<dbReference type="Proteomes" id="UP000799291">
    <property type="component" value="Unassembled WGS sequence"/>
</dbReference>
<dbReference type="PRINTS" id="PR00625">
    <property type="entry name" value="JDOMAIN"/>
</dbReference>
<keyword evidence="4" id="KW-1185">Reference proteome</keyword>
<proteinExistence type="predicted"/>
<dbReference type="InterPro" id="IPR036869">
    <property type="entry name" value="J_dom_sf"/>
</dbReference>
<dbReference type="InterPro" id="IPR044713">
    <property type="entry name" value="DNJA1/2-like"/>
</dbReference>
<feature type="region of interest" description="Disordered" evidence="1">
    <location>
        <begin position="662"/>
        <end position="765"/>
    </location>
</feature>
<accession>A0A6G1J3R9</accession>
<feature type="compositionally biased region" description="Basic and acidic residues" evidence="1">
    <location>
        <begin position="422"/>
        <end position="468"/>
    </location>
</feature>
<dbReference type="InterPro" id="IPR001878">
    <property type="entry name" value="Znf_CCHC"/>
</dbReference>
<dbReference type="GO" id="GO:0030544">
    <property type="term" value="F:Hsp70 protein binding"/>
    <property type="evidence" value="ECO:0007669"/>
    <property type="project" value="InterPro"/>
</dbReference>
<feature type="compositionally biased region" description="Basic and acidic residues" evidence="1">
    <location>
        <begin position="320"/>
        <end position="331"/>
    </location>
</feature>
<feature type="compositionally biased region" description="Polar residues" evidence="1">
    <location>
        <begin position="748"/>
        <end position="759"/>
    </location>
</feature>
<evidence type="ECO:0000256" key="1">
    <source>
        <dbReference type="SAM" id="MobiDB-lite"/>
    </source>
</evidence>
<dbReference type="CDD" id="cd06257">
    <property type="entry name" value="DnaJ"/>
    <property type="match status" value="1"/>
</dbReference>
<organism evidence="3 4">
    <name type="scientific">Lentithecium fluviatile CBS 122367</name>
    <dbReference type="NCBI Taxonomy" id="1168545"/>
    <lineage>
        <taxon>Eukaryota</taxon>
        <taxon>Fungi</taxon>
        <taxon>Dikarya</taxon>
        <taxon>Ascomycota</taxon>
        <taxon>Pezizomycotina</taxon>
        <taxon>Dothideomycetes</taxon>
        <taxon>Pleosporomycetidae</taxon>
        <taxon>Pleosporales</taxon>
        <taxon>Massarineae</taxon>
        <taxon>Lentitheciaceae</taxon>
        <taxon>Lentithecium</taxon>
    </lineage>
</organism>
<reference evidence="3" key="1">
    <citation type="journal article" date="2020" name="Stud. Mycol.">
        <title>101 Dothideomycetes genomes: a test case for predicting lifestyles and emergence of pathogens.</title>
        <authorList>
            <person name="Haridas S."/>
            <person name="Albert R."/>
            <person name="Binder M."/>
            <person name="Bloem J."/>
            <person name="Labutti K."/>
            <person name="Salamov A."/>
            <person name="Andreopoulos B."/>
            <person name="Baker S."/>
            <person name="Barry K."/>
            <person name="Bills G."/>
            <person name="Bluhm B."/>
            <person name="Cannon C."/>
            <person name="Castanera R."/>
            <person name="Culley D."/>
            <person name="Daum C."/>
            <person name="Ezra D."/>
            <person name="Gonzalez J."/>
            <person name="Henrissat B."/>
            <person name="Kuo A."/>
            <person name="Liang C."/>
            <person name="Lipzen A."/>
            <person name="Lutzoni F."/>
            <person name="Magnuson J."/>
            <person name="Mondo S."/>
            <person name="Nolan M."/>
            <person name="Ohm R."/>
            <person name="Pangilinan J."/>
            <person name="Park H.-J."/>
            <person name="Ramirez L."/>
            <person name="Alfaro M."/>
            <person name="Sun H."/>
            <person name="Tritt A."/>
            <person name="Yoshinaga Y."/>
            <person name="Zwiers L.-H."/>
            <person name="Turgeon B."/>
            <person name="Goodwin S."/>
            <person name="Spatafora J."/>
            <person name="Crous P."/>
            <person name="Grigoriev I."/>
        </authorList>
    </citation>
    <scope>NUCLEOTIDE SEQUENCE</scope>
    <source>
        <strain evidence="3">CBS 122367</strain>
    </source>
</reference>
<dbReference type="EMBL" id="MU005579">
    <property type="protein sequence ID" value="KAF2685174.1"/>
    <property type="molecule type" value="Genomic_DNA"/>
</dbReference>